<reference evidence="3" key="1">
    <citation type="journal article" date="2014" name="Protein Expr. Purif.">
        <title>Thermophilic esterase from Thermomyces lanuginosus: molecular cloning, functional expression and biochemical characterization.</title>
        <authorList>
            <person name="Li X.J."/>
            <person name="Zheng R.C."/>
            <person name="Wu Z.M."/>
            <person name="Ding X."/>
            <person name="Zheng Y.G."/>
        </authorList>
    </citation>
    <scope>NUCLEOTIDE SEQUENCE</scope>
    <source>
        <strain evidence="3">DSM 10635</strain>
    </source>
</reference>
<name>W8DVW0_THELA</name>
<dbReference type="BRENDA" id="3.1.1.1">
    <property type="organism ID" value="2711"/>
</dbReference>
<organism evidence="3">
    <name type="scientific">Thermomyces lanuginosus</name>
    <name type="common">Thermophilic fungus</name>
    <name type="synonym">Humicola lanuginosa</name>
    <dbReference type="NCBI Taxonomy" id="5541"/>
    <lineage>
        <taxon>Eukaryota</taxon>
        <taxon>Fungi</taxon>
        <taxon>Dikarya</taxon>
        <taxon>Ascomycota</taxon>
        <taxon>Pezizomycotina</taxon>
        <taxon>Eurotiomycetes</taxon>
        <taxon>Eurotiomycetidae</taxon>
        <taxon>Eurotiales</taxon>
        <taxon>Trichocomaceae</taxon>
        <taxon>Thermomyces</taxon>
    </lineage>
</organism>
<dbReference type="AlphaFoldDB" id="W8DVW0"/>
<dbReference type="InterPro" id="IPR029058">
    <property type="entry name" value="AB_hydrolase_fold"/>
</dbReference>
<dbReference type="EMBL" id="KF305767">
    <property type="protein sequence ID" value="AHG25322.1"/>
    <property type="molecule type" value="mRNA"/>
</dbReference>
<dbReference type="GO" id="GO:0016787">
    <property type="term" value="F:hydrolase activity"/>
    <property type="evidence" value="ECO:0007669"/>
    <property type="project" value="UniProtKB-KW"/>
</dbReference>
<sequence>MGLFSILNYLRLKVIVTFIRLIAKWQRRRLRAAQPGPNKKQISIPSRDPGRFIEGYLYTPPETPGSPANKKKPILVNWHGSGFVVPSLGLHDVYCARVARDSGINVLDVDYRKGPEAPFPAAVHDTEDVLKWVAGQGDQFDISRVVVSGFSAGGNLALVAASVLRSSFEELKLQIPMAIAIYPVVDITVEPAQKVVPKPIRPIPAFLARIFNDSYTPNPESRKDPRVSPALADPSSFPGTVVIVTCEGDTLAPESNALAERLKDGKRKVVHKFLEDVGHGFDDFCREGSKAWEQREAAYGLIVHTINEEFGHSG</sequence>
<protein>
    <submittedName>
        <fullName evidence="3">Esterase</fullName>
    </submittedName>
</protein>
<dbReference type="GeneID" id="96047651"/>
<dbReference type="InterPro" id="IPR050300">
    <property type="entry name" value="GDXG_lipolytic_enzyme"/>
</dbReference>
<evidence type="ECO:0000313" key="3">
    <source>
        <dbReference type="EMBL" id="AHG25322.1"/>
    </source>
</evidence>
<proteinExistence type="evidence at transcript level"/>
<feature type="domain" description="Alpha/beta hydrolase fold-3" evidence="2">
    <location>
        <begin position="75"/>
        <end position="281"/>
    </location>
</feature>
<accession>W8DVW0</accession>
<dbReference type="SUPFAM" id="SSF53474">
    <property type="entry name" value="alpha/beta-Hydrolases"/>
    <property type="match status" value="1"/>
</dbReference>
<evidence type="ECO:0000256" key="1">
    <source>
        <dbReference type="ARBA" id="ARBA00022801"/>
    </source>
</evidence>
<dbReference type="InterPro" id="IPR013094">
    <property type="entry name" value="AB_hydrolase_3"/>
</dbReference>
<dbReference type="Pfam" id="PF07859">
    <property type="entry name" value="Abhydrolase_3"/>
    <property type="match status" value="1"/>
</dbReference>
<keyword evidence="1" id="KW-0378">Hydrolase</keyword>
<dbReference type="RefSeq" id="XP_069265478.1">
    <property type="nucleotide sequence ID" value="XM_069414209.1"/>
</dbReference>
<evidence type="ECO:0000259" key="2">
    <source>
        <dbReference type="Pfam" id="PF07859"/>
    </source>
</evidence>
<dbReference type="PANTHER" id="PTHR48081">
    <property type="entry name" value="AB HYDROLASE SUPERFAMILY PROTEIN C4A8.06C"/>
    <property type="match status" value="1"/>
</dbReference>
<dbReference type="PANTHER" id="PTHR48081:SF8">
    <property type="entry name" value="ALPHA_BETA HYDROLASE FOLD-3 DOMAIN-CONTAINING PROTEIN-RELATED"/>
    <property type="match status" value="1"/>
</dbReference>
<dbReference type="Gene3D" id="3.40.50.1820">
    <property type="entry name" value="alpha/beta hydrolase"/>
    <property type="match status" value="1"/>
</dbReference>